<dbReference type="InterPro" id="IPR003961">
    <property type="entry name" value="FN3_dom"/>
</dbReference>
<dbReference type="EMBL" id="PISP01000003">
    <property type="protein sequence ID" value="PKD43236.1"/>
    <property type="molecule type" value="Genomic_DNA"/>
</dbReference>
<name>A0A2N0VGB3_9BACT</name>
<dbReference type="InterPro" id="IPR011041">
    <property type="entry name" value="Quinoprot_gluc/sorb_DH_b-prop"/>
</dbReference>
<dbReference type="RefSeq" id="WP_101073710.1">
    <property type="nucleotide sequence ID" value="NZ_PISP01000003.1"/>
</dbReference>
<dbReference type="SUPFAM" id="SSF49265">
    <property type="entry name" value="Fibronectin type III"/>
    <property type="match status" value="1"/>
</dbReference>
<dbReference type="OrthoDB" id="9770043at2"/>
<dbReference type="InterPro" id="IPR012938">
    <property type="entry name" value="Glc/Sorbosone_DH"/>
</dbReference>
<evidence type="ECO:0000313" key="3">
    <source>
        <dbReference type="EMBL" id="PKD43236.1"/>
    </source>
</evidence>
<dbReference type="Pfam" id="PF18962">
    <property type="entry name" value="Por_Secre_tail"/>
    <property type="match status" value="1"/>
</dbReference>
<dbReference type="NCBIfam" id="TIGR04183">
    <property type="entry name" value="Por_Secre_tail"/>
    <property type="match status" value="1"/>
</dbReference>
<evidence type="ECO:0000259" key="2">
    <source>
        <dbReference type="PROSITE" id="PS50853"/>
    </source>
</evidence>
<sequence>MKKKLPIIAVFLFIQFTAWGELNAQSVELEDAFSETFNRPLGLEFPDDESNQGYIVSKFGMVFRKDFNNPETPSTTFIDISDRVYAVEGEQGLLGMAFSPNYEQDETFFLYYTFEENGEYYSTLARYKAPGGIADRKSEERLLTIFQPADNHNGGKLVFGPDGFLYVAVGDGGRGAGSNAQNTLTLNGSILRIDVSPETGYNIPPDNPFVGNPDGMNEIFAWGFRNPWRISFDPVTGYLWVADVGQKSWETIYIVENGKNYGWPVIEGTDCYPIGTECDKTGLEKPLYLYPWDEEDTGKSITGGYVYRGSNNPSLYGKYIYGDFISKRIWALEIDHDTKEVLSNTEIAQSPMLIPSFGSDNSNELYVVGWGPVARIFRFLEEESPAVPGKTVLNAPADGATDVSLDPTLRWEPVDQGARYKVQVSSSENFATMFVDESDVVQIEFELSGLDYETQYYWRVRAVNAAGDGEWSQVWSFTTIPPPVPDISIVAIEAEGEDLVLSWNSETPELIDEFIIYRGEEPAELTLTAIENLSGDQYSYTDTEILQGSSFYAVGAVDASGVESSLSDIVSFYNGELAITNEWEMVSIPVFNEEPAPENTQLFSFSGSYQDENSIIPLKGYWTRSNTEESISLRGSGLVNAVLNLESGWNMVGGLTGTIEKEAIQDIDGVLTNAPIYLYNGAAYEPVTTIEPGRGYWIYAENEGSVSLDIMQTSSDKRSEISDDISGPDLNNIIFKYLGTESKFAVSPMPLPDDQKSHFLVPPMPPEPTLDVRTNKGYSVSDRQSEELLLSTPGYPVTIRTQFSVSTNDQYRIIALDETGNEIHFNLTPGSTYSLEQPYDVLILERVATDELILETVIDPAYPNPFNPAAKIRYRLDQRSDVLLEVFDVTGRRMATLVNGEQNAGIYTETFNGAGLATGIYIVRLRAGSHQSFQKMTLIK</sequence>
<dbReference type="PANTHER" id="PTHR19328:SF75">
    <property type="entry name" value="ALDOSE SUGAR DEHYDROGENASE YLII"/>
    <property type="match status" value="1"/>
</dbReference>
<dbReference type="InterPro" id="IPR036116">
    <property type="entry name" value="FN3_sf"/>
</dbReference>
<reference evidence="3 4" key="1">
    <citation type="submission" date="2017-11" db="EMBL/GenBank/DDBJ databases">
        <title>Rhodohalobacter 15182 sp. nov., isolated from a salt lake.</title>
        <authorList>
            <person name="Han S."/>
        </authorList>
    </citation>
    <scope>NUCLEOTIDE SEQUENCE [LARGE SCALE GENOMIC DNA]</scope>
    <source>
        <strain evidence="3 4">15182</strain>
    </source>
</reference>
<evidence type="ECO:0000256" key="1">
    <source>
        <dbReference type="SAM" id="SignalP"/>
    </source>
</evidence>
<dbReference type="PROSITE" id="PS50853">
    <property type="entry name" value="FN3"/>
    <property type="match status" value="1"/>
</dbReference>
<dbReference type="Proteomes" id="UP000233398">
    <property type="component" value="Unassembled WGS sequence"/>
</dbReference>
<gene>
    <name evidence="3" type="ORF">CWD77_11520</name>
</gene>
<feature type="domain" description="Fibronectin type-III" evidence="2">
    <location>
        <begin position="387"/>
        <end position="482"/>
    </location>
</feature>
<dbReference type="InterPro" id="IPR026444">
    <property type="entry name" value="Secre_tail"/>
</dbReference>
<proteinExistence type="predicted"/>
<accession>A0A2N0VGB3</accession>
<dbReference type="PANTHER" id="PTHR19328">
    <property type="entry name" value="HEDGEHOG-INTERACTING PROTEIN"/>
    <property type="match status" value="1"/>
</dbReference>
<dbReference type="Pfam" id="PF00041">
    <property type="entry name" value="fn3"/>
    <property type="match status" value="1"/>
</dbReference>
<dbReference type="InterPro" id="IPR013783">
    <property type="entry name" value="Ig-like_fold"/>
</dbReference>
<dbReference type="Pfam" id="PF07995">
    <property type="entry name" value="GSDH"/>
    <property type="match status" value="1"/>
</dbReference>
<dbReference type="InterPro" id="IPR011042">
    <property type="entry name" value="6-blade_b-propeller_TolB-like"/>
</dbReference>
<keyword evidence="1" id="KW-0732">Signal</keyword>
<dbReference type="Gene3D" id="2.60.40.10">
    <property type="entry name" value="Immunoglobulins"/>
    <property type="match status" value="2"/>
</dbReference>
<evidence type="ECO:0000313" key="4">
    <source>
        <dbReference type="Proteomes" id="UP000233398"/>
    </source>
</evidence>
<keyword evidence="4" id="KW-1185">Reference proteome</keyword>
<dbReference type="SMART" id="SM00060">
    <property type="entry name" value="FN3"/>
    <property type="match status" value="2"/>
</dbReference>
<feature type="signal peptide" evidence="1">
    <location>
        <begin position="1"/>
        <end position="20"/>
    </location>
</feature>
<dbReference type="AlphaFoldDB" id="A0A2N0VGB3"/>
<comment type="caution">
    <text evidence="3">The sequence shown here is derived from an EMBL/GenBank/DDBJ whole genome shotgun (WGS) entry which is preliminary data.</text>
</comment>
<protein>
    <recommendedName>
        <fullName evidence="2">Fibronectin type-III domain-containing protein</fullName>
    </recommendedName>
</protein>
<organism evidence="3 4">
    <name type="scientific">Rhodohalobacter barkolensis</name>
    <dbReference type="NCBI Taxonomy" id="2053187"/>
    <lineage>
        <taxon>Bacteria</taxon>
        <taxon>Pseudomonadati</taxon>
        <taxon>Balneolota</taxon>
        <taxon>Balneolia</taxon>
        <taxon>Balneolales</taxon>
        <taxon>Balneolaceae</taxon>
        <taxon>Rhodohalobacter</taxon>
    </lineage>
</organism>
<feature type="chain" id="PRO_5014605662" description="Fibronectin type-III domain-containing protein" evidence="1">
    <location>
        <begin position="21"/>
        <end position="940"/>
    </location>
</feature>
<dbReference type="Gene3D" id="2.120.10.30">
    <property type="entry name" value="TolB, C-terminal domain"/>
    <property type="match status" value="1"/>
</dbReference>
<dbReference type="Gene3D" id="2.60.40.4070">
    <property type="match status" value="1"/>
</dbReference>
<dbReference type="SUPFAM" id="SSF50952">
    <property type="entry name" value="Soluble quinoprotein glucose dehydrogenase"/>
    <property type="match status" value="1"/>
</dbReference>
<dbReference type="CDD" id="cd00063">
    <property type="entry name" value="FN3"/>
    <property type="match status" value="1"/>
</dbReference>